<dbReference type="Proteomes" id="UP000315200">
    <property type="component" value="Unassembled WGS sequence"/>
</dbReference>
<dbReference type="GO" id="GO:0005886">
    <property type="term" value="C:plasma membrane"/>
    <property type="evidence" value="ECO:0007669"/>
    <property type="project" value="UniProtKB-SubCell"/>
</dbReference>
<dbReference type="Proteomes" id="UP000719916">
    <property type="component" value="Unassembled WGS sequence"/>
</dbReference>
<evidence type="ECO:0000256" key="5">
    <source>
        <dbReference type="ARBA" id="ARBA00022692"/>
    </source>
</evidence>
<dbReference type="EMBL" id="CZAB01000027">
    <property type="protein sequence ID" value="CUP27262.1"/>
    <property type="molecule type" value="Genomic_DNA"/>
</dbReference>
<reference evidence="13" key="6">
    <citation type="submission" date="2020-02" db="EMBL/GenBank/DDBJ databases">
        <authorList>
            <person name="Littmann E."/>
            <person name="Sorbara M."/>
        </authorList>
    </citation>
    <scope>NUCLEOTIDE SEQUENCE</scope>
    <source>
        <strain evidence="13">MSK.2.26</strain>
    </source>
</reference>
<feature type="transmembrane region" description="Helical" evidence="9">
    <location>
        <begin position="12"/>
        <end position="32"/>
    </location>
</feature>
<sequence>MNIYKKITDIFVKIVSAVLMLLVAGIVGIMLYELCLRNFLNKSFRASTEACGFLFMWMAFLGIIVLYDKDRLITLDMLYVRAPRNVQNIFWFINKIFSLGLGLVMIVAYAGMYKINSTSHFSTMQFLSKAWHFLPMAIAGGFIAVKTIYQLLERIMVKTPEDNSKGGMVK</sequence>
<keyword evidence="3" id="KW-1003">Cell membrane</keyword>
<feature type="transmembrane region" description="Helical" evidence="9">
    <location>
        <begin position="44"/>
        <end position="67"/>
    </location>
</feature>
<feature type="transmembrane region" description="Helical" evidence="9">
    <location>
        <begin position="130"/>
        <end position="149"/>
    </location>
</feature>
<keyword evidence="5 9" id="KW-0812">Transmembrane</keyword>
<dbReference type="EMBL" id="BJLB01000001">
    <property type="protein sequence ID" value="GEA37177.1"/>
    <property type="molecule type" value="Genomic_DNA"/>
</dbReference>
<evidence type="ECO:0000313" key="20">
    <source>
        <dbReference type="Proteomes" id="UP000719916"/>
    </source>
</evidence>
<dbReference type="Proteomes" id="UP000501069">
    <property type="component" value="Chromosome"/>
</dbReference>
<accession>A0A174LST0</accession>
<evidence type="ECO:0000256" key="2">
    <source>
        <dbReference type="ARBA" id="ARBA00022448"/>
    </source>
</evidence>
<dbReference type="GO" id="GO:0022857">
    <property type="term" value="F:transmembrane transporter activity"/>
    <property type="evidence" value="ECO:0007669"/>
    <property type="project" value="TreeGrafter"/>
</dbReference>
<protein>
    <submittedName>
        <fullName evidence="13">TRAP transporter small permease</fullName>
    </submittedName>
    <submittedName>
        <fullName evidence="11">TRAP-type C4-dicarboxylate transport system, small permease component</fullName>
    </submittedName>
</protein>
<comment type="subcellular location">
    <subcellularLocation>
        <location evidence="1">Cell inner membrane</location>
        <topology evidence="1">Multi-pass membrane protein</topology>
    </subcellularLocation>
</comment>
<dbReference type="InterPro" id="IPR055348">
    <property type="entry name" value="DctQ"/>
</dbReference>
<dbReference type="GeneID" id="57959950"/>
<evidence type="ECO:0000256" key="1">
    <source>
        <dbReference type="ARBA" id="ARBA00004429"/>
    </source>
</evidence>
<keyword evidence="17" id="KW-1185">Reference proteome</keyword>
<evidence type="ECO:0000256" key="3">
    <source>
        <dbReference type="ARBA" id="ARBA00022475"/>
    </source>
</evidence>
<reference evidence="12 18" key="3">
    <citation type="submission" date="2019-06" db="EMBL/GenBank/DDBJ databases">
        <title>Draft genome sequence of [Clostridium] clostridioforme NBRC 113352.</title>
        <authorList>
            <person name="Miura T."/>
            <person name="Furukawa M."/>
            <person name="Shimamura M."/>
            <person name="Ohyama Y."/>
            <person name="Yamazoe A."/>
            <person name="Kawasaki H."/>
        </authorList>
    </citation>
    <scope>NUCLEOTIDE SEQUENCE [LARGE SCALE GENOMIC DNA]</scope>
    <source>
        <strain evidence="12 18">NBRC 113352</strain>
    </source>
</reference>
<evidence type="ECO:0000313" key="17">
    <source>
        <dbReference type="Proteomes" id="UP000251853"/>
    </source>
</evidence>
<reference evidence="14 19" key="4">
    <citation type="submission" date="2019-11" db="EMBL/GenBank/DDBJ databases">
        <title>FDA dAtabase for Regulatory Grade micrObial Sequences (FDA-ARGOS): Supporting development and validation of Infectious Disease Dx tests.</title>
        <authorList>
            <person name="Turner S."/>
            <person name="Byrd R."/>
            <person name="Tallon L."/>
            <person name="Sadzewicz L."/>
            <person name="Vavikolanu K."/>
            <person name="Mehta A."/>
            <person name="Aluvathingal J."/>
            <person name="Nadendla S."/>
            <person name="Myers T."/>
            <person name="Yan Y."/>
            <person name="Sichtig H."/>
        </authorList>
    </citation>
    <scope>NUCLEOTIDE SEQUENCE [LARGE SCALE GENOMIC DNA]</scope>
    <source>
        <strain evidence="14 19">FDAARGOS_739</strain>
    </source>
</reference>
<dbReference type="EMBL" id="JAAISW010000011">
    <property type="protein sequence ID" value="NSJ43792.1"/>
    <property type="molecule type" value="Genomic_DNA"/>
</dbReference>
<keyword evidence="7 9" id="KW-0472">Membrane</keyword>
<evidence type="ECO:0000259" key="10">
    <source>
        <dbReference type="Pfam" id="PF04290"/>
    </source>
</evidence>
<comment type="similarity">
    <text evidence="8">Belongs to the TRAP transporter small permease family.</text>
</comment>
<reference evidence="11 16" key="1">
    <citation type="submission" date="2015-09" db="EMBL/GenBank/DDBJ databases">
        <authorList>
            <consortium name="Pathogen Informatics"/>
        </authorList>
    </citation>
    <scope>NUCLEOTIDE SEQUENCE [LARGE SCALE GENOMIC DNA]</scope>
    <source>
        <strain evidence="11 16">2789STDY5834865</strain>
    </source>
</reference>
<dbReference type="RefSeq" id="WP_002583510.1">
    <property type="nucleotide sequence ID" value="NZ_AP031445.1"/>
</dbReference>
<dbReference type="PANTHER" id="PTHR35011">
    <property type="entry name" value="2,3-DIKETO-L-GULONATE TRAP TRANSPORTER SMALL PERMEASE PROTEIN YIAM"/>
    <property type="match status" value="1"/>
</dbReference>
<reference evidence="15 17" key="2">
    <citation type="submission" date="2018-06" db="EMBL/GenBank/DDBJ databases">
        <authorList>
            <consortium name="Pathogen Informatics"/>
            <person name="Doyle S."/>
        </authorList>
    </citation>
    <scope>NUCLEOTIDE SEQUENCE [LARGE SCALE GENOMIC DNA]</scope>
    <source>
        <strain evidence="15 17">NCTC11224</strain>
    </source>
</reference>
<feature type="domain" description="Tripartite ATP-independent periplasmic transporters DctQ component" evidence="10">
    <location>
        <begin position="26"/>
        <end position="155"/>
    </location>
</feature>
<evidence type="ECO:0000313" key="12">
    <source>
        <dbReference type="EMBL" id="GEA37177.1"/>
    </source>
</evidence>
<gene>
    <name evidence="12" type="ORF">Ccl03g_28900</name>
    <name evidence="11" type="ORF">ERS852480_02980</name>
    <name evidence="14" type="ORF">FOC47_02110</name>
    <name evidence="13" type="ORF">G5B26_09385</name>
    <name evidence="15" type="ORF">NCTC11224_03894</name>
</gene>
<evidence type="ECO:0000313" key="18">
    <source>
        <dbReference type="Proteomes" id="UP000315200"/>
    </source>
</evidence>
<evidence type="ECO:0000256" key="4">
    <source>
        <dbReference type="ARBA" id="ARBA00022519"/>
    </source>
</evidence>
<dbReference type="PANTHER" id="PTHR35011:SF2">
    <property type="entry name" value="2,3-DIKETO-L-GULONATE TRAP TRANSPORTER SMALL PERMEASE PROTEIN YIAM"/>
    <property type="match status" value="1"/>
</dbReference>
<dbReference type="InterPro" id="IPR007387">
    <property type="entry name" value="TRAP_DctQ"/>
</dbReference>
<evidence type="ECO:0000256" key="6">
    <source>
        <dbReference type="ARBA" id="ARBA00022989"/>
    </source>
</evidence>
<evidence type="ECO:0000313" key="14">
    <source>
        <dbReference type="EMBL" id="QIX89491.1"/>
    </source>
</evidence>
<evidence type="ECO:0000256" key="9">
    <source>
        <dbReference type="SAM" id="Phobius"/>
    </source>
</evidence>
<reference evidence="13 20" key="5">
    <citation type="journal article" date="2020" name="Cell Host Microbe">
        <title>Functional and Genomic Variation between Human-Derived Isolates of Lachnospiraceae Reveals Inter- and Intra-Species Diversity.</title>
        <authorList>
            <person name="Sorbara M.T."/>
            <person name="Littmann E.R."/>
            <person name="Fontana E."/>
            <person name="Moody T.U."/>
            <person name="Kohout C.E."/>
            <person name="Gjonbalaj M."/>
            <person name="Eaton V."/>
            <person name="Seok R."/>
            <person name="Leiner I.M."/>
            <person name="Pamer E.G."/>
        </authorList>
    </citation>
    <scope>NUCLEOTIDE SEQUENCE [LARGE SCALE GENOMIC DNA]</scope>
    <source>
        <strain evidence="13 20">MSK.2.26</strain>
    </source>
</reference>
<evidence type="ECO:0000313" key="16">
    <source>
        <dbReference type="Proteomes" id="UP000095512"/>
    </source>
</evidence>
<dbReference type="Proteomes" id="UP000251853">
    <property type="component" value="Unassembled WGS sequence"/>
</dbReference>
<keyword evidence="2" id="KW-0813">Transport</keyword>
<evidence type="ECO:0000313" key="11">
    <source>
        <dbReference type="EMBL" id="CUP27262.1"/>
    </source>
</evidence>
<proteinExistence type="inferred from homology"/>
<evidence type="ECO:0000256" key="8">
    <source>
        <dbReference type="ARBA" id="ARBA00038436"/>
    </source>
</evidence>
<evidence type="ECO:0000313" key="15">
    <source>
        <dbReference type="EMBL" id="SQB14840.1"/>
    </source>
</evidence>
<dbReference type="EMBL" id="CP050964">
    <property type="protein sequence ID" value="QIX89491.1"/>
    <property type="molecule type" value="Genomic_DNA"/>
</dbReference>
<organism evidence="11 16">
    <name type="scientific">Enterocloster clostridioformis</name>
    <dbReference type="NCBI Taxonomy" id="1531"/>
    <lineage>
        <taxon>Bacteria</taxon>
        <taxon>Bacillati</taxon>
        <taxon>Bacillota</taxon>
        <taxon>Clostridia</taxon>
        <taxon>Lachnospirales</taxon>
        <taxon>Lachnospiraceae</taxon>
        <taxon>Enterocloster</taxon>
    </lineage>
</organism>
<keyword evidence="6 9" id="KW-1133">Transmembrane helix</keyword>
<dbReference type="AlphaFoldDB" id="A0A174LST0"/>
<evidence type="ECO:0000313" key="19">
    <source>
        <dbReference type="Proteomes" id="UP000501069"/>
    </source>
</evidence>
<evidence type="ECO:0000313" key="13">
    <source>
        <dbReference type="EMBL" id="NSJ43792.1"/>
    </source>
</evidence>
<name>A0A174LST0_9FIRM</name>
<evidence type="ECO:0000256" key="7">
    <source>
        <dbReference type="ARBA" id="ARBA00023136"/>
    </source>
</evidence>
<dbReference type="GO" id="GO:0015740">
    <property type="term" value="P:C4-dicarboxylate transport"/>
    <property type="evidence" value="ECO:0007669"/>
    <property type="project" value="TreeGrafter"/>
</dbReference>
<dbReference type="EMBL" id="UAVW01000016">
    <property type="protein sequence ID" value="SQB14840.1"/>
    <property type="molecule type" value="Genomic_DNA"/>
</dbReference>
<dbReference type="Proteomes" id="UP000095512">
    <property type="component" value="Unassembled WGS sequence"/>
</dbReference>
<feature type="transmembrane region" description="Helical" evidence="9">
    <location>
        <begin position="88"/>
        <end position="110"/>
    </location>
</feature>
<keyword evidence="4" id="KW-0997">Cell inner membrane</keyword>
<dbReference type="Pfam" id="PF04290">
    <property type="entry name" value="DctQ"/>
    <property type="match status" value="1"/>
</dbReference>